<comment type="caution">
    <text evidence="1">The sequence shown here is derived from an EMBL/GenBank/DDBJ whole genome shotgun (WGS) entry which is preliminary data.</text>
</comment>
<dbReference type="RefSeq" id="WP_377824807.1">
    <property type="nucleotide sequence ID" value="NZ_JBHSWJ010000002.1"/>
</dbReference>
<reference evidence="2" key="1">
    <citation type="journal article" date="2019" name="Int. J. Syst. Evol. Microbiol.">
        <title>The Global Catalogue of Microorganisms (GCM) 10K type strain sequencing project: providing services to taxonomists for standard genome sequencing and annotation.</title>
        <authorList>
            <consortium name="The Broad Institute Genomics Platform"/>
            <consortium name="The Broad Institute Genome Sequencing Center for Infectious Disease"/>
            <person name="Wu L."/>
            <person name="Ma J."/>
        </authorList>
    </citation>
    <scope>NUCLEOTIDE SEQUENCE [LARGE SCALE GENOMIC DNA]</scope>
    <source>
        <strain evidence="2">NBRC 106593</strain>
    </source>
</reference>
<evidence type="ECO:0000313" key="2">
    <source>
        <dbReference type="Proteomes" id="UP001596356"/>
    </source>
</evidence>
<proteinExistence type="predicted"/>
<dbReference type="Gene3D" id="1.50.10.10">
    <property type="match status" value="1"/>
</dbReference>
<dbReference type="InterPro" id="IPR012341">
    <property type="entry name" value="6hp_glycosidase-like_sf"/>
</dbReference>
<evidence type="ECO:0000313" key="1">
    <source>
        <dbReference type="EMBL" id="MFC6715584.1"/>
    </source>
</evidence>
<dbReference type="SUPFAM" id="SSF48208">
    <property type="entry name" value="Six-hairpin glycosidases"/>
    <property type="match status" value="1"/>
</dbReference>
<dbReference type="EMBL" id="JBHSWJ010000002">
    <property type="protein sequence ID" value="MFC6715584.1"/>
    <property type="molecule type" value="Genomic_DNA"/>
</dbReference>
<keyword evidence="2" id="KW-1185">Reference proteome</keyword>
<organism evidence="1 2">
    <name type="scientific">Branchiibius cervicis</name>
    <dbReference type="NCBI Taxonomy" id="908252"/>
    <lineage>
        <taxon>Bacteria</taxon>
        <taxon>Bacillati</taxon>
        <taxon>Actinomycetota</taxon>
        <taxon>Actinomycetes</taxon>
        <taxon>Micrococcales</taxon>
        <taxon>Dermacoccaceae</taxon>
        <taxon>Branchiibius</taxon>
    </lineage>
</organism>
<dbReference type="Proteomes" id="UP001596356">
    <property type="component" value="Unassembled WGS sequence"/>
</dbReference>
<dbReference type="InterPro" id="IPR008928">
    <property type="entry name" value="6-hairpin_glycosidase_sf"/>
</dbReference>
<accession>A0ABW2AWZ5</accession>
<sequence>MTFAVPGALSAEQICRSGEFIASLQTADGAIPWFDGGHVDPWDHVEAAMGLTVTGHLAEAAAAYQWLIDTQRPDGSWPMSVRDGVVLDAAADTNQCAYIAVGAWHFYLVTGRIDALTWIWPTVEKALNFVVRAQRPHGELSWAAGEDGAFVEGALLTGCSSAWQALRCGELIAHAIGVDRPRWRWSANVLAEAICDRPAAFLDRSRFSMDWYYPVLTGALRGPAAAARVRDAWSRYVMPGEGVRCVDDEPWVTAAETVELVVALEAIGETDSAQQLFGHIQSLRDEQTGGYWTGRNVVNDQVWPVEQTSWTAAAMVLAADALVGATGGATLWRDLGVGPGGVMQDREAVS</sequence>
<gene>
    <name evidence="1" type="ORF">ACFQBT_17870</name>
</gene>
<protein>
    <submittedName>
        <fullName evidence="1">Prenyltransferase</fullName>
    </submittedName>
</protein>
<name>A0ABW2AWZ5_9MICO</name>